<organism evidence="1 2">
    <name type="scientific">OM182 bacterium BACL3 MAG-120619-bin3</name>
    <dbReference type="NCBI Taxonomy" id="1655593"/>
    <lineage>
        <taxon>Bacteria</taxon>
        <taxon>Pseudomonadati</taxon>
        <taxon>Pseudomonadota</taxon>
        <taxon>Gammaproteobacteria</taxon>
        <taxon>OMG group</taxon>
        <taxon>OM182 clade</taxon>
    </lineage>
</organism>
<reference evidence="1 2" key="1">
    <citation type="submission" date="2015-10" db="EMBL/GenBank/DDBJ databases">
        <title>Metagenome-Assembled Genomes uncover a global brackish microbiome.</title>
        <authorList>
            <person name="Hugerth L.W."/>
            <person name="Larsson J."/>
            <person name="Alneberg J."/>
            <person name="Lindh M.V."/>
            <person name="Legrand C."/>
            <person name="Pinhassi J."/>
            <person name="Andersson A.F."/>
        </authorList>
    </citation>
    <scope>NUCLEOTIDE SEQUENCE [LARGE SCALE GENOMIC DNA]</scope>
    <source>
        <strain evidence="1">BACL22 MAG-120619-bin3</strain>
    </source>
</reference>
<gene>
    <name evidence="1" type="ORF">ABR85_09035</name>
</gene>
<evidence type="ECO:0008006" key="3">
    <source>
        <dbReference type="Google" id="ProtNLM"/>
    </source>
</evidence>
<evidence type="ECO:0000313" key="1">
    <source>
        <dbReference type="EMBL" id="KRO80203.1"/>
    </source>
</evidence>
<dbReference type="AlphaFoldDB" id="A0A0R2T462"/>
<name>A0A0R2T462_9GAMM</name>
<accession>A0A0R2T462</accession>
<evidence type="ECO:0000313" key="2">
    <source>
        <dbReference type="Proteomes" id="UP000051242"/>
    </source>
</evidence>
<proteinExistence type="predicted"/>
<dbReference type="Proteomes" id="UP000051242">
    <property type="component" value="Unassembled WGS sequence"/>
</dbReference>
<dbReference type="EMBL" id="LICD01000116">
    <property type="protein sequence ID" value="KRO80203.1"/>
    <property type="molecule type" value="Genomic_DNA"/>
</dbReference>
<protein>
    <recommendedName>
        <fullName evidence="3">AsmA domain-containing protein</fullName>
    </recommendedName>
</protein>
<sequence length="256" mass="26827">MIARVFMSLVVLFSIILWAGYFYLGSAAKAGIEFAGESALKTEVSVDSLSLSPLNGKTSIRGLSIANPAGFSEGPAILLGAVEAEVDISSIFGDTVEIELLRLAQPQINYETKITSDNLRALLANLPSGDDGAASESAPASTKKILLKRLEILGPQLAIVTGLGSTQVTLPDIILTDIGGTGDGASAAEAAEIVLSALISSIGAANLPSLDQVRQGFENRAREEVEKIEDTVTEKVEEALGTSVEDLSNRLRSLRN</sequence>
<comment type="caution">
    <text evidence="1">The sequence shown here is derived from an EMBL/GenBank/DDBJ whole genome shotgun (WGS) entry which is preliminary data.</text>
</comment>